<dbReference type="SUPFAM" id="SSF51971">
    <property type="entry name" value="Nucleotide-binding domain"/>
    <property type="match status" value="1"/>
</dbReference>
<comment type="catalytic activity">
    <reaction evidence="7">
        <text>5,6-dihydrothymine + NAD(+) = thymine + NADH + H(+)</text>
        <dbReference type="Rhea" id="RHEA:28791"/>
        <dbReference type="ChEBI" id="CHEBI:15378"/>
        <dbReference type="ChEBI" id="CHEBI:17821"/>
        <dbReference type="ChEBI" id="CHEBI:27468"/>
        <dbReference type="ChEBI" id="CHEBI:57540"/>
        <dbReference type="ChEBI" id="CHEBI:57945"/>
        <dbReference type="EC" id="1.3.1.1"/>
    </reaction>
</comment>
<dbReference type="AlphaFoldDB" id="A0A3L8PVY1"/>
<keyword evidence="2" id="KW-0285">Flavoprotein</keyword>
<dbReference type="InterPro" id="IPR036188">
    <property type="entry name" value="FAD/NAD-bd_sf"/>
</dbReference>
<evidence type="ECO:0000313" key="14">
    <source>
        <dbReference type="Proteomes" id="UP000281474"/>
    </source>
</evidence>
<evidence type="ECO:0000256" key="8">
    <source>
        <dbReference type="ARBA" id="ARBA00048792"/>
    </source>
</evidence>
<dbReference type="OrthoDB" id="9803192at2"/>
<comment type="subunit">
    <text evidence="10">Heterotetramer of 2 PreA and 2 PreT subunits.</text>
</comment>
<dbReference type="Pfam" id="PF14691">
    <property type="entry name" value="Fer4_20"/>
    <property type="match status" value="1"/>
</dbReference>
<gene>
    <name evidence="13" type="ORF">D5018_11715</name>
</gene>
<dbReference type="InterPro" id="IPR028261">
    <property type="entry name" value="DPD_II"/>
</dbReference>
<evidence type="ECO:0000256" key="1">
    <source>
        <dbReference type="ARBA" id="ARBA00001917"/>
    </source>
</evidence>
<comment type="cofactor">
    <cofactor evidence="1">
        <name>FMN</name>
        <dbReference type="ChEBI" id="CHEBI:58210"/>
    </cofactor>
</comment>
<evidence type="ECO:0000256" key="3">
    <source>
        <dbReference type="ARBA" id="ARBA00022643"/>
    </source>
</evidence>
<evidence type="ECO:0000256" key="7">
    <source>
        <dbReference type="ARBA" id="ARBA00047685"/>
    </source>
</evidence>
<dbReference type="InterPro" id="IPR009051">
    <property type="entry name" value="Helical_ferredxn"/>
</dbReference>
<dbReference type="PANTHER" id="PTHR43073:SF2">
    <property type="entry name" value="DIHYDROPYRIMIDINE DEHYDROGENASE [NADP(+)]"/>
    <property type="match status" value="1"/>
</dbReference>
<dbReference type="Gene3D" id="3.50.50.60">
    <property type="entry name" value="FAD/NAD(P)-binding domain"/>
    <property type="match status" value="2"/>
</dbReference>
<accession>A0A3L8PVY1</accession>
<comment type="catalytic activity">
    <reaction evidence="8">
        <text>5,6-dihydrouracil + NAD(+) = uracil + NADH + H(+)</text>
        <dbReference type="Rhea" id="RHEA:20189"/>
        <dbReference type="ChEBI" id="CHEBI:15378"/>
        <dbReference type="ChEBI" id="CHEBI:15901"/>
        <dbReference type="ChEBI" id="CHEBI:17568"/>
        <dbReference type="ChEBI" id="CHEBI:57540"/>
        <dbReference type="ChEBI" id="CHEBI:57945"/>
        <dbReference type="EC" id="1.3.1.1"/>
    </reaction>
</comment>
<dbReference type="Pfam" id="PF07992">
    <property type="entry name" value="Pyr_redox_2"/>
    <property type="match status" value="1"/>
</dbReference>
<feature type="domain" description="4Fe-4S ferredoxin-type" evidence="12">
    <location>
        <begin position="33"/>
        <end position="66"/>
    </location>
</feature>
<dbReference type="GO" id="GO:0004159">
    <property type="term" value="F:dihydropyrimidine dehydrogenase (NAD+) activity"/>
    <property type="evidence" value="ECO:0007669"/>
    <property type="project" value="UniProtKB-EC"/>
</dbReference>
<evidence type="ECO:0000259" key="12">
    <source>
        <dbReference type="PROSITE" id="PS51379"/>
    </source>
</evidence>
<dbReference type="InterPro" id="IPR017896">
    <property type="entry name" value="4Fe4S_Fe-S-bd"/>
</dbReference>
<dbReference type="PROSITE" id="PS51379">
    <property type="entry name" value="4FE4S_FER_2"/>
    <property type="match status" value="1"/>
</dbReference>
<keyword evidence="4" id="KW-0560">Oxidoreductase</keyword>
<dbReference type="SUPFAM" id="SSF46548">
    <property type="entry name" value="alpha-helical ferredoxin"/>
    <property type="match status" value="1"/>
</dbReference>
<proteinExistence type="predicted"/>
<evidence type="ECO:0000256" key="9">
    <source>
        <dbReference type="ARBA" id="ARBA00049578"/>
    </source>
</evidence>
<evidence type="ECO:0000256" key="2">
    <source>
        <dbReference type="ARBA" id="ARBA00022630"/>
    </source>
</evidence>
<dbReference type="GO" id="GO:0051536">
    <property type="term" value="F:iron-sulfur cluster binding"/>
    <property type="evidence" value="ECO:0007669"/>
    <property type="project" value="InterPro"/>
</dbReference>
<dbReference type="PRINTS" id="PR00419">
    <property type="entry name" value="ADXRDTASE"/>
</dbReference>
<organism evidence="13 14">
    <name type="scientific">Parashewanella curva</name>
    <dbReference type="NCBI Taxonomy" id="2338552"/>
    <lineage>
        <taxon>Bacteria</taxon>
        <taxon>Pseudomonadati</taxon>
        <taxon>Pseudomonadota</taxon>
        <taxon>Gammaproteobacteria</taxon>
        <taxon>Alteromonadales</taxon>
        <taxon>Shewanellaceae</taxon>
        <taxon>Parashewanella</taxon>
    </lineage>
</organism>
<keyword evidence="3" id="KW-0288">FMN</keyword>
<dbReference type="EC" id="1.3.1.1" evidence="11"/>
<reference evidence="13 14" key="1">
    <citation type="submission" date="2018-09" db="EMBL/GenBank/DDBJ databases">
        <title>Phylogeny of the Shewanellaceae, and recommendation for two new genera, Pseudoshewanella and Parashewanella.</title>
        <authorList>
            <person name="Wang G."/>
        </authorList>
    </citation>
    <scope>NUCLEOTIDE SEQUENCE [LARGE SCALE GENOMIC DNA]</scope>
    <source>
        <strain evidence="13 14">C51</strain>
    </source>
</reference>
<dbReference type="Gene3D" id="1.10.1060.10">
    <property type="entry name" value="Alpha-helical ferredoxin"/>
    <property type="match status" value="1"/>
</dbReference>
<evidence type="ECO:0000256" key="6">
    <source>
        <dbReference type="ARBA" id="ARBA00032722"/>
    </source>
</evidence>
<evidence type="ECO:0000313" key="13">
    <source>
        <dbReference type="EMBL" id="RLV59530.1"/>
    </source>
</evidence>
<comment type="caution">
    <text evidence="13">The sequence shown here is derived from an EMBL/GenBank/DDBJ whole genome shotgun (WGS) entry which is preliminary data.</text>
</comment>
<dbReference type="EMBL" id="QZEI01000032">
    <property type="protein sequence ID" value="RLV59530.1"/>
    <property type="molecule type" value="Genomic_DNA"/>
</dbReference>
<evidence type="ECO:0000256" key="11">
    <source>
        <dbReference type="ARBA" id="ARBA00049728"/>
    </source>
</evidence>
<comment type="function">
    <text evidence="9">Involved in pyrimidine base degradation. Catalyzes physiologically the reduction of uracil to 5,6-dihydrouracil (DHU) by using NADH as a specific cosubstrate. It also catalyzes the reverse reaction and the reduction of thymine to 5,6-dihydrothymine (DHT).</text>
</comment>
<evidence type="ECO:0000256" key="4">
    <source>
        <dbReference type="ARBA" id="ARBA00023002"/>
    </source>
</evidence>
<dbReference type="InterPro" id="IPR023753">
    <property type="entry name" value="FAD/NAD-binding_dom"/>
</dbReference>
<sequence>MASDRKVDIQTHRLSDDQYQQNFSDVKPALTAYQAHIESNRCLYCEDAPCISACPTRIDIPSFIQKIANNNTAGAAKTILDANILGGSCARVCPTEILCEGVCVRNKDPEYAPINIGRLQRYALDNFNPSEHPFQRLPNSGKKVAIVGAGPAGMACAHHLARQGHHVTLFDKNSKAGGLNEYGIAHYKMQDDFAQKELEFILEIGGIELKTQAELGHSVHLDTLRQEFDAVFLSLGLTKCKRLGLEQDNLSGLENSLDFITDIRQAEDLSNLPVGNKVVVIGAGNTAIDIACQTKRLGAEQVTLVYRRGVDNMSATHKEMEFARQNGVAIITWARPVSIFTNNKHQLIAIQFERTQLDDAGKLQSKQEHFELAADSVFKAIGQEFDGQCFSGSEAPELLHHRIKVDSDYKTSLSNVWAGGDCIYHDGEDLTVQSVEHGKQAAYSIHQYLEQQSHG</sequence>
<name>A0A3L8PVY1_9GAMM</name>
<dbReference type="PANTHER" id="PTHR43073">
    <property type="entry name" value="DIHYDROPYRIMIDINE DEHYDROGENASE [NADP(+)]"/>
    <property type="match status" value="1"/>
</dbReference>
<dbReference type="Proteomes" id="UP000281474">
    <property type="component" value="Unassembled WGS sequence"/>
</dbReference>
<protein>
    <recommendedName>
        <fullName evidence="11">dihydrouracil dehydrogenase (NAD(+))</fullName>
        <ecNumber evidence="11">1.3.1.1</ecNumber>
    </recommendedName>
    <alternativeName>
        <fullName evidence="6">Dihydrothymine dehydrogenase</fullName>
    </alternativeName>
    <alternativeName>
        <fullName evidence="5">Dihydrouracil dehydrogenase</fullName>
    </alternativeName>
</protein>
<evidence type="ECO:0000256" key="5">
    <source>
        <dbReference type="ARBA" id="ARBA00030119"/>
    </source>
</evidence>
<evidence type="ECO:0000256" key="10">
    <source>
        <dbReference type="ARBA" id="ARBA00049714"/>
    </source>
</evidence>
<dbReference type="RefSeq" id="WP_121839193.1">
    <property type="nucleotide sequence ID" value="NZ_ML014781.1"/>
</dbReference>
<keyword evidence="14" id="KW-1185">Reference proteome</keyword>